<evidence type="ECO:0000256" key="2">
    <source>
        <dbReference type="ARBA" id="ARBA00010631"/>
    </source>
</evidence>
<evidence type="ECO:0000256" key="9">
    <source>
        <dbReference type="ARBA" id="ARBA00023264"/>
    </source>
</evidence>
<dbReference type="InterPro" id="IPR007318">
    <property type="entry name" value="Phopholipid_MeTrfase"/>
</dbReference>
<keyword evidence="14" id="KW-1185">Reference proteome</keyword>
<dbReference type="EnsemblMetazoa" id="XM_019994087.1">
    <property type="protein sequence ID" value="XP_019849646.1"/>
    <property type="gene ID" value="LOC105311993"/>
</dbReference>
<evidence type="ECO:0000256" key="10">
    <source>
        <dbReference type="ARBA" id="ARBA00031700"/>
    </source>
</evidence>
<feature type="transmembrane region" description="Helical" evidence="12">
    <location>
        <begin position="128"/>
        <end position="152"/>
    </location>
</feature>
<reference evidence="13" key="2">
    <citation type="submission" date="2024-06" db="UniProtKB">
        <authorList>
            <consortium name="EnsemblMetazoa"/>
        </authorList>
    </citation>
    <scope>IDENTIFICATION</scope>
</reference>
<dbReference type="GeneID" id="105311993"/>
<evidence type="ECO:0000313" key="13">
    <source>
        <dbReference type="EnsemblMetazoa" id="XP_019849646.1"/>
    </source>
</evidence>
<feature type="transmembrane region" description="Helical" evidence="12">
    <location>
        <begin position="7"/>
        <end position="31"/>
    </location>
</feature>
<keyword evidence="8" id="KW-0594">Phospholipid biosynthesis</keyword>
<evidence type="ECO:0000256" key="3">
    <source>
        <dbReference type="ARBA" id="ARBA00022516"/>
    </source>
</evidence>
<dbReference type="InterPro" id="IPR033580">
    <property type="entry name" value="Nurim-like"/>
</dbReference>
<keyword evidence="6" id="KW-0443">Lipid metabolism</keyword>
<evidence type="ECO:0000256" key="7">
    <source>
        <dbReference type="ARBA" id="ARBA00023136"/>
    </source>
</evidence>
<name>A0AAN0IYW6_AMPQE</name>
<evidence type="ECO:0000256" key="8">
    <source>
        <dbReference type="ARBA" id="ARBA00023209"/>
    </source>
</evidence>
<dbReference type="Gene3D" id="1.20.120.1630">
    <property type="match status" value="1"/>
</dbReference>
<feature type="transmembrane region" description="Helical" evidence="12">
    <location>
        <begin position="94"/>
        <end position="116"/>
    </location>
</feature>
<comment type="subcellular location">
    <subcellularLocation>
        <location evidence="1">Nucleus inner membrane</location>
        <topology evidence="1">Multi-pass membrane protein</topology>
    </subcellularLocation>
</comment>
<dbReference type="GO" id="GO:0008654">
    <property type="term" value="P:phospholipid biosynthetic process"/>
    <property type="evidence" value="ECO:0007669"/>
    <property type="project" value="UniProtKB-KW"/>
</dbReference>
<accession>A0AAN0IYW6</accession>
<keyword evidence="5 12" id="KW-1133">Transmembrane helix</keyword>
<comment type="similarity">
    <text evidence="2">Belongs to the nurim family.</text>
</comment>
<keyword evidence="4 12" id="KW-0812">Transmembrane</keyword>
<dbReference type="Pfam" id="PF04191">
    <property type="entry name" value="PEMT"/>
    <property type="match status" value="1"/>
</dbReference>
<keyword evidence="3" id="KW-0444">Lipid biosynthesis</keyword>
<dbReference type="Proteomes" id="UP000007879">
    <property type="component" value="Unassembled WGS sequence"/>
</dbReference>
<dbReference type="PANTHER" id="PTHR31040">
    <property type="entry name" value="NURIM"/>
    <property type="match status" value="1"/>
</dbReference>
<dbReference type="RefSeq" id="XP_019849646.1">
    <property type="nucleotide sequence ID" value="XM_019994087.1"/>
</dbReference>
<keyword evidence="9" id="KW-1208">Phospholipid metabolism</keyword>
<evidence type="ECO:0000256" key="1">
    <source>
        <dbReference type="ARBA" id="ARBA00004473"/>
    </source>
</evidence>
<organism evidence="13 14">
    <name type="scientific">Amphimedon queenslandica</name>
    <name type="common">Sponge</name>
    <dbReference type="NCBI Taxonomy" id="400682"/>
    <lineage>
        <taxon>Eukaryota</taxon>
        <taxon>Metazoa</taxon>
        <taxon>Porifera</taxon>
        <taxon>Demospongiae</taxon>
        <taxon>Heteroscleromorpha</taxon>
        <taxon>Haplosclerida</taxon>
        <taxon>Niphatidae</taxon>
        <taxon>Amphimedon</taxon>
    </lineage>
</organism>
<reference evidence="14" key="1">
    <citation type="journal article" date="2010" name="Nature">
        <title>The Amphimedon queenslandica genome and the evolution of animal complexity.</title>
        <authorList>
            <person name="Srivastava M."/>
            <person name="Simakov O."/>
            <person name="Chapman J."/>
            <person name="Fahey B."/>
            <person name="Gauthier M.E."/>
            <person name="Mitros T."/>
            <person name="Richards G.S."/>
            <person name="Conaco C."/>
            <person name="Dacre M."/>
            <person name="Hellsten U."/>
            <person name="Larroux C."/>
            <person name="Putnam N.H."/>
            <person name="Stanke M."/>
            <person name="Adamska M."/>
            <person name="Darling A."/>
            <person name="Degnan S.M."/>
            <person name="Oakley T.H."/>
            <person name="Plachetzki D.C."/>
            <person name="Zhai Y."/>
            <person name="Adamski M."/>
            <person name="Calcino A."/>
            <person name="Cummins S.F."/>
            <person name="Goodstein D.M."/>
            <person name="Harris C."/>
            <person name="Jackson D.J."/>
            <person name="Leys S.P."/>
            <person name="Shu S."/>
            <person name="Woodcroft B.J."/>
            <person name="Vervoort M."/>
            <person name="Kosik K.S."/>
            <person name="Manning G."/>
            <person name="Degnan B.M."/>
            <person name="Rokhsar D.S."/>
        </authorList>
    </citation>
    <scope>NUCLEOTIDE SEQUENCE [LARGE SCALE GENOMIC DNA]</scope>
</reference>
<dbReference type="AlphaFoldDB" id="A0AAN0IYW6"/>
<evidence type="ECO:0000256" key="6">
    <source>
        <dbReference type="ARBA" id="ARBA00023098"/>
    </source>
</evidence>
<dbReference type="PANTHER" id="PTHR31040:SF1">
    <property type="entry name" value="NURIM"/>
    <property type="match status" value="1"/>
</dbReference>
<proteinExistence type="inferred from homology"/>
<feature type="transmembrane region" description="Helical" evidence="12">
    <location>
        <begin position="51"/>
        <end position="74"/>
    </location>
</feature>
<evidence type="ECO:0000313" key="14">
    <source>
        <dbReference type="Proteomes" id="UP000007879"/>
    </source>
</evidence>
<protein>
    <recommendedName>
        <fullName evidence="11">Nuclear envelope membrane protein</fullName>
    </recommendedName>
    <alternativeName>
        <fullName evidence="10">Nuclear rim protein</fullName>
    </alternativeName>
</protein>
<evidence type="ECO:0000256" key="5">
    <source>
        <dbReference type="ARBA" id="ARBA00022989"/>
    </source>
</evidence>
<sequence>MAVSTSLFVLLSFISSGLSGVSMVYFVLFLLDWVPHSFSSVSRVGVLSPVIVSWSPLLNNLVLVSLFCLFHSLLARPSIKAAINSTLGTVDKQFSTIFAITASVLLLLISLCWQPMTHITLWSVERWPLLQAIVKSVCVLSWLLGGLAVLSINRFQLCGGEIMAEFLFGEQKWFRVQGGLVTSGVYGLVRHPAMFFLILGLWITPVMSIGHLLIAVFMTAYVTLAVHYFEEPQLIKEFGDNYKTYMKKVPYQVIPCIK</sequence>
<evidence type="ECO:0000256" key="4">
    <source>
        <dbReference type="ARBA" id="ARBA00022692"/>
    </source>
</evidence>
<evidence type="ECO:0000256" key="12">
    <source>
        <dbReference type="SAM" id="Phobius"/>
    </source>
</evidence>
<dbReference type="GO" id="GO:0005637">
    <property type="term" value="C:nuclear inner membrane"/>
    <property type="evidence" value="ECO:0007669"/>
    <property type="project" value="UniProtKB-SubCell"/>
</dbReference>
<dbReference type="KEGG" id="aqu:105311993"/>
<keyword evidence="7 12" id="KW-0472">Membrane</keyword>
<evidence type="ECO:0000256" key="11">
    <source>
        <dbReference type="ARBA" id="ARBA00032957"/>
    </source>
</evidence>